<comment type="caution">
    <text evidence="2">The sequence shown here is derived from an EMBL/GenBank/DDBJ whole genome shotgun (WGS) entry which is preliminary data.</text>
</comment>
<organism evidence="2 3">
    <name type="scientific">Kitasatospora saccharophila</name>
    <dbReference type="NCBI Taxonomy" id="407973"/>
    <lineage>
        <taxon>Bacteria</taxon>
        <taxon>Bacillati</taxon>
        <taxon>Actinomycetota</taxon>
        <taxon>Actinomycetes</taxon>
        <taxon>Kitasatosporales</taxon>
        <taxon>Streptomycetaceae</taxon>
        <taxon>Kitasatospora</taxon>
    </lineage>
</organism>
<evidence type="ECO:0008006" key="4">
    <source>
        <dbReference type="Google" id="ProtNLM"/>
    </source>
</evidence>
<protein>
    <recommendedName>
        <fullName evidence="4">Lipoprotein</fullName>
    </recommendedName>
</protein>
<sequence length="159" mass="16619">MHRTGRTPLLAGAALALAAAATGCTADAPKQQAAEVRTDAQQLARCATLPAEADSVHWTYRALGTPDSRVPGPTDYGLDGLARLAAGEAARLRGSATWTPAPDGRQPPAELAALLDHPVSGWLRTPALDDESSSGTPHFLLDPDTGTLYFWAVNPHCQS</sequence>
<proteinExistence type="predicted"/>
<evidence type="ECO:0000313" key="2">
    <source>
        <dbReference type="EMBL" id="GAA2093463.1"/>
    </source>
</evidence>
<keyword evidence="1" id="KW-0732">Signal</keyword>
<dbReference type="RefSeq" id="WP_344551593.1">
    <property type="nucleotide sequence ID" value="NZ_BAAANS010000010.1"/>
</dbReference>
<evidence type="ECO:0000256" key="1">
    <source>
        <dbReference type="SAM" id="SignalP"/>
    </source>
</evidence>
<dbReference type="Proteomes" id="UP001500897">
    <property type="component" value="Unassembled WGS sequence"/>
</dbReference>
<gene>
    <name evidence="2" type="ORF">GCM10009759_20030</name>
</gene>
<reference evidence="2 3" key="1">
    <citation type="journal article" date="2019" name="Int. J. Syst. Evol. Microbiol.">
        <title>The Global Catalogue of Microorganisms (GCM) 10K type strain sequencing project: providing services to taxonomists for standard genome sequencing and annotation.</title>
        <authorList>
            <consortium name="The Broad Institute Genomics Platform"/>
            <consortium name="The Broad Institute Genome Sequencing Center for Infectious Disease"/>
            <person name="Wu L."/>
            <person name="Ma J."/>
        </authorList>
    </citation>
    <scope>NUCLEOTIDE SEQUENCE [LARGE SCALE GENOMIC DNA]</scope>
    <source>
        <strain evidence="2 3">JCM 14559</strain>
    </source>
</reference>
<name>A0ABN2WIQ3_9ACTN</name>
<accession>A0ABN2WIQ3</accession>
<evidence type="ECO:0000313" key="3">
    <source>
        <dbReference type="Proteomes" id="UP001500897"/>
    </source>
</evidence>
<dbReference type="EMBL" id="BAAANS010000010">
    <property type="protein sequence ID" value="GAA2093463.1"/>
    <property type="molecule type" value="Genomic_DNA"/>
</dbReference>
<feature type="chain" id="PRO_5046221832" description="Lipoprotein" evidence="1">
    <location>
        <begin position="27"/>
        <end position="159"/>
    </location>
</feature>
<dbReference type="PROSITE" id="PS51257">
    <property type="entry name" value="PROKAR_LIPOPROTEIN"/>
    <property type="match status" value="1"/>
</dbReference>
<feature type="signal peptide" evidence="1">
    <location>
        <begin position="1"/>
        <end position="26"/>
    </location>
</feature>
<keyword evidence="3" id="KW-1185">Reference proteome</keyword>